<dbReference type="EMBL" id="QKYT01000056">
    <property type="protein sequence ID" value="RIA95707.1"/>
    <property type="molecule type" value="Genomic_DNA"/>
</dbReference>
<keyword evidence="2" id="KW-1185">Reference proteome</keyword>
<dbReference type="OrthoDB" id="2442105at2759"/>
<organism evidence="1 2">
    <name type="scientific">Glomus cerebriforme</name>
    <dbReference type="NCBI Taxonomy" id="658196"/>
    <lineage>
        <taxon>Eukaryota</taxon>
        <taxon>Fungi</taxon>
        <taxon>Fungi incertae sedis</taxon>
        <taxon>Mucoromycota</taxon>
        <taxon>Glomeromycotina</taxon>
        <taxon>Glomeromycetes</taxon>
        <taxon>Glomerales</taxon>
        <taxon>Glomeraceae</taxon>
        <taxon>Glomus</taxon>
    </lineage>
</organism>
<name>A0A397TH22_9GLOM</name>
<comment type="caution">
    <text evidence="1">The sequence shown here is derived from an EMBL/GenBank/DDBJ whole genome shotgun (WGS) entry which is preliminary data.</text>
</comment>
<evidence type="ECO:0000313" key="2">
    <source>
        <dbReference type="Proteomes" id="UP000265703"/>
    </source>
</evidence>
<dbReference type="Proteomes" id="UP000265703">
    <property type="component" value="Unassembled WGS sequence"/>
</dbReference>
<dbReference type="AlphaFoldDB" id="A0A397TH22"/>
<protein>
    <submittedName>
        <fullName evidence="1">Uncharacterized protein</fullName>
    </submittedName>
</protein>
<accession>A0A397TH22</accession>
<evidence type="ECO:0000313" key="1">
    <source>
        <dbReference type="EMBL" id="RIA95707.1"/>
    </source>
</evidence>
<gene>
    <name evidence="1" type="ORF">C1645_816287</name>
</gene>
<feature type="non-terminal residue" evidence="1">
    <location>
        <position position="279"/>
    </location>
</feature>
<reference evidence="1 2" key="1">
    <citation type="submission" date="2018-06" db="EMBL/GenBank/DDBJ databases">
        <title>Comparative genomics reveals the genomic features of Rhizophagus irregularis, R. cerebriforme, R. diaphanum and Gigaspora rosea, and their symbiotic lifestyle signature.</title>
        <authorList>
            <person name="Morin E."/>
            <person name="San Clemente H."/>
            <person name="Chen E.C.H."/>
            <person name="De La Providencia I."/>
            <person name="Hainaut M."/>
            <person name="Kuo A."/>
            <person name="Kohler A."/>
            <person name="Murat C."/>
            <person name="Tang N."/>
            <person name="Roy S."/>
            <person name="Loubradou J."/>
            <person name="Henrissat B."/>
            <person name="Grigoriev I.V."/>
            <person name="Corradi N."/>
            <person name="Roux C."/>
            <person name="Martin F.M."/>
        </authorList>
    </citation>
    <scope>NUCLEOTIDE SEQUENCE [LARGE SCALE GENOMIC DNA]</scope>
    <source>
        <strain evidence="1 2">DAOM 227022</strain>
    </source>
</reference>
<proteinExistence type="predicted"/>
<sequence length="279" mass="33449">MSSQSNLLNKELFNCEKCGMKYSLNTEYKWCDFCKILKNFTNWTSGNEIIDDFIREKHLKFDKYDDIVFEWIPYDQFKNIKEINKDGEITLYSAMWENGPLYFDHNDGWIRNSEKVDLKCFNNSQNSQNITHEFVNEIKQYSTKYDIIIGSAIYGISQKPDTKDYIMVLYHDHCEECGKKYTNSYKKWCMSCQINNLKNRTSGNKIIDDFIQEKQLKFDSYEIFFEWIPYNQFKNIKEIGKDGETLLYVAIWKNGPLHFDEDNNKKEWTRKSDEIVDLK</sequence>
<dbReference type="STRING" id="658196.A0A397TH22"/>